<proteinExistence type="inferred from homology"/>
<feature type="domain" description="Cytidyltransferase-like" evidence="10">
    <location>
        <begin position="4"/>
        <end position="133"/>
    </location>
</feature>
<comment type="pathway">
    <text evidence="9">Cofactor biosynthesis; coenzyme A biosynthesis; CoA from (R)-pantothenate: step 4/5.</text>
</comment>
<keyword evidence="7 9" id="KW-0173">Coenzyme A biosynthesis</keyword>
<dbReference type="GO" id="GO:0005524">
    <property type="term" value="F:ATP binding"/>
    <property type="evidence" value="ECO:0007669"/>
    <property type="project" value="UniProtKB-KW"/>
</dbReference>
<evidence type="ECO:0000256" key="4">
    <source>
        <dbReference type="ARBA" id="ARBA00022741"/>
    </source>
</evidence>
<feature type="binding site" evidence="9">
    <location>
        <begin position="8"/>
        <end position="9"/>
    </location>
    <ligand>
        <name>ATP</name>
        <dbReference type="ChEBI" id="CHEBI:30616"/>
    </ligand>
</feature>
<dbReference type="KEGG" id="shj:SHELI_v1c08260"/>
<keyword evidence="5 9" id="KW-0067">ATP-binding</keyword>
<comment type="cofactor">
    <cofactor evidence="9">
        <name>Mg(2+)</name>
        <dbReference type="ChEBI" id="CHEBI:18420"/>
    </cofactor>
</comment>
<comment type="similarity">
    <text evidence="9">Belongs to the bacterial CoaD family.</text>
</comment>
<organism evidence="11 12">
    <name type="scientific">Spiroplasma helicoides</name>
    <dbReference type="NCBI Taxonomy" id="216938"/>
    <lineage>
        <taxon>Bacteria</taxon>
        <taxon>Bacillati</taxon>
        <taxon>Mycoplasmatota</taxon>
        <taxon>Mollicutes</taxon>
        <taxon>Entomoplasmatales</taxon>
        <taxon>Spiroplasmataceae</taxon>
        <taxon>Spiroplasma</taxon>
    </lineage>
</organism>
<dbReference type="AlphaFoldDB" id="A0A1B3SLG2"/>
<feature type="site" description="Transition state stabilizer" evidence="9">
    <location>
        <position position="16"/>
    </location>
</feature>
<keyword evidence="12" id="KW-1185">Reference proteome</keyword>
<dbReference type="GO" id="GO:0005737">
    <property type="term" value="C:cytoplasm"/>
    <property type="evidence" value="ECO:0007669"/>
    <property type="project" value="UniProtKB-SubCell"/>
</dbReference>
<dbReference type="InterPro" id="IPR014729">
    <property type="entry name" value="Rossmann-like_a/b/a_fold"/>
</dbReference>
<comment type="subcellular location">
    <subcellularLocation>
        <location evidence="9">Cytoplasm</location>
    </subcellularLocation>
</comment>
<dbReference type="NCBIfam" id="TIGR01510">
    <property type="entry name" value="coaD_prev_kdtB"/>
    <property type="match status" value="1"/>
</dbReference>
<dbReference type="InterPro" id="IPR001980">
    <property type="entry name" value="PPAT"/>
</dbReference>
<comment type="catalytic activity">
    <reaction evidence="8 9">
        <text>(R)-4'-phosphopantetheine + ATP + H(+) = 3'-dephospho-CoA + diphosphate</text>
        <dbReference type="Rhea" id="RHEA:19801"/>
        <dbReference type="ChEBI" id="CHEBI:15378"/>
        <dbReference type="ChEBI" id="CHEBI:30616"/>
        <dbReference type="ChEBI" id="CHEBI:33019"/>
        <dbReference type="ChEBI" id="CHEBI:57328"/>
        <dbReference type="ChEBI" id="CHEBI:61723"/>
        <dbReference type="EC" id="2.7.7.3"/>
    </reaction>
</comment>
<keyword evidence="6 9" id="KW-0460">Magnesium</keyword>
<dbReference type="Gene3D" id="3.40.50.620">
    <property type="entry name" value="HUPs"/>
    <property type="match status" value="1"/>
</dbReference>
<dbReference type="EC" id="2.7.7.3" evidence="9"/>
<comment type="function">
    <text evidence="9">Reversibly transfers an adenylyl group from ATP to 4'-phosphopantetheine, yielding dephospho-CoA (dPCoA) and pyrophosphate.</text>
</comment>
<dbReference type="PRINTS" id="PR01020">
    <property type="entry name" value="LPSBIOSNTHSS"/>
</dbReference>
<feature type="binding site" evidence="9">
    <location>
        <position position="40"/>
    </location>
    <ligand>
        <name>substrate</name>
    </ligand>
</feature>
<dbReference type="PANTHER" id="PTHR21342">
    <property type="entry name" value="PHOSPHOPANTETHEINE ADENYLYLTRANSFERASE"/>
    <property type="match status" value="1"/>
</dbReference>
<dbReference type="PANTHER" id="PTHR21342:SF1">
    <property type="entry name" value="PHOSPHOPANTETHEINE ADENYLYLTRANSFERASE"/>
    <property type="match status" value="1"/>
</dbReference>
<keyword evidence="3 9" id="KW-0548">Nucleotidyltransferase</keyword>
<dbReference type="GO" id="GO:0004595">
    <property type="term" value="F:pantetheine-phosphate adenylyltransferase activity"/>
    <property type="evidence" value="ECO:0007669"/>
    <property type="project" value="UniProtKB-UniRule"/>
</dbReference>
<evidence type="ECO:0000256" key="1">
    <source>
        <dbReference type="ARBA" id="ARBA00022490"/>
    </source>
</evidence>
<sequence>MIAIYPGSFNPFHEGHLDILKKALNLFSKIYIVVSKNILKDSNPDLKQRINSIVDLTKHYNNCEVILNENKLTADIAKELDAKFLIRGVRNIEDFKYEVELADANKFLNKDLETIIFISDSDRREISSTRLKEIEEYKRRG</sequence>
<evidence type="ECO:0000256" key="8">
    <source>
        <dbReference type="ARBA" id="ARBA00029346"/>
    </source>
</evidence>
<feature type="binding site" evidence="9">
    <location>
        <begin position="88"/>
        <end position="90"/>
    </location>
    <ligand>
        <name>ATP</name>
        <dbReference type="ChEBI" id="CHEBI:30616"/>
    </ligand>
</feature>
<dbReference type="RefSeq" id="WP_069116979.1">
    <property type="nucleotide sequence ID" value="NZ_CP017015.1"/>
</dbReference>
<feature type="binding site" evidence="9">
    <location>
        <position position="98"/>
    </location>
    <ligand>
        <name>ATP</name>
        <dbReference type="ChEBI" id="CHEBI:30616"/>
    </ligand>
</feature>
<evidence type="ECO:0000256" key="6">
    <source>
        <dbReference type="ARBA" id="ARBA00022842"/>
    </source>
</evidence>
<evidence type="ECO:0000256" key="5">
    <source>
        <dbReference type="ARBA" id="ARBA00022840"/>
    </source>
</evidence>
<dbReference type="OrthoDB" id="9806661at2"/>
<feature type="binding site" evidence="9">
    <location>
        <position position="87"/>
    </location>
    <ligand>
        <name>substrate</name>
    </ligand>
</feature>
<accession>A0A1B3SLG2</accession>
<dbReference type="Proteomes" id="UP000094378">
    <property type="component" value="Chromosome"/>
</dbReference>
<keyword evidence="1 9" id="KW-0963">Cytoplasm</keyword>
<dbReference type="SUPFAM" id="SSF52374">
    <property type="entry name" value="Nucleotidylyl transferase"/>
    <property type="match status" value="1"/>
</dbReference>
<feature type="binding site" evidence="9">
    <location>
        <position position="16"/>
    </location>
    <ligand>
        <name>ATP</name>
        <dbReference type="ChEBI" id="CHEBI:30616"/>
    </ligand>
</feature>
<dbReference type="STRING" id="216938.SHELI_v1c08260"/>
<evidence type="ECO:0000256" key="9">
    <source>
        <dbReference type="HAMAP-Rule" id="MF_00151"/>
    </source>
</evidence>
<feature type="binding site" evidence="9">
    <location>
        <position position="8"/>
    </location>
    <ligand>
        <name>substrate</name>
    </ligand>
</feature>
<dbReference type="Pfam" id="PF01467">
    <property type="entry name" value="CTP_transf_like"/>
    <property type="match status" value="1"/>
</dbReference>
<reference evidence="11 12" key="1">
    <citation type="submission" date="2016-08" db="EMBL/GenBank/DDBJ databases">
        <title>Complete genome sequence of Spiroplasma helicoides TABS-2 (DSM 22551).</title>
        <authorList>
            <person name="Shen W.-Y."/>
            <person name="Lo W.-S."/>
            <person name="Lai Y.-C."/>
            <person name="Kuo C.-H."/>
        </authorList>
    </citation>
    <scope>NUCLEOTIDE SEQUENCE [LARGE SCALE GENOMIC DNA]</scope>
    <source>
        <strain evidence="11 12">TABS-2</strain>
    </source>
</reference>
<gene>
    <name evidence="9 11" type="primary">coaD</name>
    <name evidence="11" type="ORF">SHELI_v1c08260</name>
</gene>
<feature type="binding site" evidence="9">
    <location>
        <position position="73"/>
    </location>
    <ligand>
        <name>substrate</name>
    </ligand>
</feature>
<dbReference type="HAMAP" id="MF_00151">
    <property type="entry name" value="PPAT_bact"/>
    <property type="match status" value="1"/>
</dbReference>
<evidence type="ECO:0000256" key="7">
    <source>
        <dbReference type="ARBA" id="ARBA00022993"/>
    </source>
</evidence>
<comment type="subunit">
    <text evidence="9">Homohexamer.</text>
</comment>
<evidence type="ECO:0000259" key="10">
    <source>
        <dbReference type="Pfam" id="PF01467"/>
    </source>
</evidence>
<dbReference type="EMBL" id="CP017015">
    <property type="protein sequence ID" value="AOG60775.1"/>
    <property type="molecule type" value="Genomic_DNA"/>
</dbReference>
<evidence type="ECO:0000256" key="3">
    <source>
        <dbReference type="ARBA" id="ARBA00022695"/>
    </source>
</evidence>
<dbReference type="InterPro" id="IPR004821">
    <property type="entry name" value="Cyt_trans-like"/>
</dbReference>
<evidence type="ECO:0000313" key="12">
    <source>
        <dbReference type="Proteomes" id="UP000094378"/>
    </source>
</evidence>
<dbReference type="UniPathway" id="UPA00241">
    <property type="reaction ID" value="UER00355"/>
</dbReference>
<evidence type="ECO:0000256" key="2">
    <source>
        <dbReference type="ARBA" id="ARBA00022679"/>
    </source>
</evidence>
<evidence type="ECO:0000313" key="11">
    <source>
        <dbReference type="EMBL" id="AOG60775.1"/>
    </source>
</evidence>
<dbReference type="NCBIfam" id="TIGR00125">
    <property type="entry name" value="cyt_tran_rel"/>
    <property type="match status" value="1"/>
</dbReference>
<feature type="binding site" evidence="9">
    <location>
        <begin position="123"/>
        <end position="129"/>
    </location>
    <ligand>
        <name>ATP</name>
        <dbReference type="ChEBI" id="CHEBI:30616"/>
    </ligand>
</feature>
<keyword evidence="4 9" id="KW-0547">Nucleotide-binding</keyword>
<protein>
    <recommendedName>
        <fullName evidence="9">Phosphopantetheine adenylyltransferase</fullName>
        <ecNumber evidence="9">2.7.7.3</ecNumber>
    </recommendedName>
    <alternativeName>
        <fullName evidence="9">Dephospho-CoA pyrophosphorylase</fullName>
    </alternativeName>
    <alternativeName>
        <fullName evidence="9">Pantetheine-phosphate adenylyltransferase</fullName>
        <shortName evidence="9">PPAT</shortName>
    </alternativeName>
</protein>
<name>A0A1B3SLG2_9MOLU</name>
<dbReference type="GO" id="GO:0015937">
    <property type="term" value="P:coenzyme A biosynthetic process"/>
    <property type="evidence" value="ECO:0007669"/>
    <property type="project" value="UniProtKB-UniRule"/>
</dbReference>
<keyword evidence="2 9" id="KW-0808">Transferase</keyword>